<feature type="non-terminal residue" evidence="1">
    <location>
        <position position="1"/>
    </location>
</feature>
<name>A0A0C9WNV4_9AGAR</name>
<sequence>QAVIRFHMSDLPVLLRTFLGYCSSPACACAVTPEHPLHRKCHRWTRARLKTRGRRIT</sequence>
<gene>
    <name evidence="1" type="ORF">K443DRAFT_685353</name>
</gene>
<evidence type="ECO:0000313" key="2">
    <source>
        <dbReference type="Proteomes" id="UP000054477"/>
    </source>
</evidence>
<reference evidence="1 2" key="1">
    <citation type="submission" date="2014-04" db="EMBL/GenBank/DDBJ databases">
        <authorList>
            <consortium name="DOE Joint Genome Institute"/>
            <person name="Kuo A."/>
            <person name="Kohler A."/>
            <person name="Nagy L.G."/>
            <person name="Floudas D."/>
            <person name="Copeland A."/>
            <person name="Barry K.W."/>
            <person name="Cichocki N."/>
            <person name="Veneault-Fourrey C."/>
            <person name="LaButti K."/>
            <person name="Lindquist E.A."/>
            <person name="Lipzen A."/>
            <person name="Lundell T."/>
            <person name="Morin E."/>
            <person name="Murat C."/>
            <person name="Sun H."/>
            <person name="Tunlid A."/>
            <person name="Henrissat B."/>
            <person name="Grigoriev I.V."/>
            <person name="Hibbett D.S."/>
            <person name="Martin F."/>
            <person name="Nordberg H.P."/>
            <person name="Cantor M.N."/>
            <person name="Hua S.X."/>
        </authorList>
    </citation>
    <scope>NUCLEOTIDE SEQUENCE [LARGE SCALE GENOMIC DNA]</scope>
    <source>
        <strain evidence="1 2">LaAM-08-1</strain>
    </source>
</reference>
<organism evidence="1 2">
    <name type="scientific">Laccaria amethystina LaAM-08-1</name>
    <dbReference type="NCBI Taxonomy" id="1095629"/>
    <lineage>
        <taxon>Eukaryota</taxon>
        <taxon>Fungi</taxon>
        <taxon>Dikarya</taxon>
        <taxon>Basidiomycota</taxon>
        <taxon>Agaricomycotina</taxon>
        <taxon>Agaricomycetes</taxon>
        <taxon>Agaricomycetidae</taxon>
        <taxon>Agaricales</taxon>
        <taxon>Agaricineae</taxon>
        <taxon>Hydnangiaceae</taxon>
        <taxon>Laccaria</taxon>
    </lineage>
</organism>
<proteinExistence type="predicted"/>
<evidence type="ECO:0000313" key="1">
    <source>
        <dbReference type="EMBL" id="KIJ92305.1"/>
    </source>
</evidence>
<accession>A0A0C9WNV4</accession>
<dbReference type="EMBL" id="KN838920">
    <property type="protein sequence ID" value="KIJ92305.1"/>
    <property type="molecule type" value="Genomic_DNA"/>
</dbReference>
<dbReference type="AlphaFoldDB" id="A0A0C9WNV4"/>
<dbReference type="Proteomes" id="UP000054477">
    <property type="component" value="Unassembled WGS sequence"/>
</dbReference>
<protein>
    <submittedName>
        <fullName evidence="1">Uncharacterized protein</fullName>
    </submittedName>
</protein>
<dbReference type="HOGENOM" id="CLU_203395_0_0_1"/>
<reference evidence="2" key="2">
    <citation type="submission" date="2015-01" db="EMBL/GenBank/DDBJ databases">
        <title>Evolutionary Origins and Diversification of the Mycorrhizal Mutualists.</title>
        <authorList>
            <consortium name="DOE Joint Genome Institute"/>
            <consortium name="Mycorrhizal Genomics Consortium"/>
            <person name="Kohler A."/>
            <person name="Kuo A."/>
            <person name="Nagy L.G."/>
            <person name="Floudas D."/>
            <person name="Copeland A."/>
            <person name="Barry K.W."/>
            <person name="Cichocki N."/>
            <person name="Veneault-Fourrey C."/>
            <person name="LaButti K."/>
            <person name="Lindquist E.A."/>
            <person name="Lipzen A."/>
            <person name="Lundell T."/>
            <person name="Morin E."/>
            <person name="Murat C."/>
            <person name="Riley R."/>
            <person name="Ohm R."/>
            <person name="Sun H."/>
            <person name="Tunlid A."/>
            <person name="Henrissat B."/>
            <person name="Grigoriev I.V."/>
            <person name="Hibbett D.S."/>
            <person name="Martin F."/>
        </authorList>
    </citation>
    <scope>NUCLEOTIDE SEQUENCE [LARGE SCALE GENOMIC DNA]</scope>
    <source>
        <strain evidence="2">LaAM-08-1</strain>
    </source>
</reference>
<keyword evidence="2" id="KW-1185">Reference proteome</keyword>